<evidence type="ECO:0000256" key="5">
    <source>
        <dbReference type="ARBA" id="ARBA00023136"/>
    </source>
</evidence>
<evidence type="ECO:0000313" key="11">
    <source>
        <dbReference type="Proteomes" id="UP000824028"/>
    </source>
</evidence>
<dbReference type="Gene3D" id="2.170.130.10">
    <property type="entry name" value="TonB-dependent receptor, plug domain"/>
    <property type="match status" value="1"/>
</dbReference>
<dbReference type="Proteomes" id="UP000824028">
    <property type="component" value="Unassembled WGS sequence"/>
</dbReference>
<evidence type="ECO:0000256" key="3">
    <source>
        <dbReference type="ARBA" id="ARBA00022452"/>
    </source>
</evidence>
<name>A0A9D2EAQ4_9BACE</name>
<reference evidence="10" key="2">
    <citation type="submission" date="2021-04" db="EMBL/GenBank/DDBJ databases">
        <authorList>
            <person name="Gilroy R."/>
        </authorList>
    </citation>
    <scope>NUCLEOTIDE SEQUENCE</scope>
    <source>
        <strain evidence="10">ChiHjej9B8-1298</strain>
    </source>
</reference>
<keyword evidence="4 7" id="KW-0812">Transmembrane</keyword>
<keyword evidence="2 7" id="KW-0813">Transport</keyword>
<evidence type="ECO:0000259" key="9">
    <source>
        <dbReference type="Pfam" id="PF07715"/>
    </source>
</evidence>
<feature type="chain" id="PRO_5039205642" evidence="8">
    <location>
        <begin position="25"/>
        <end position="684"/>
    </location>
</feature>
<evidence type="ECO:0000256" key="7">
    <source>
        <dbReference type="PROSITE-ProRule" id="PRU01360"/>
    </source>
</evidence>
<gene>
    <name evidence="10" type="ORF">H9814_10490</name>
</gene>
<dbReference type="NCBIfam" id="TIGR04057">
    <property type="entry name" value="SusC_RagA_signa"/>
    <property type="match status" value="1"/>
</dbReference>
<dbReference type="Gene3D" id="2.60.40.1120">
    <property type="entry name" value="Carboxypeptidase-like, regulatory domain"/>
    <property type="match status" value="1"/>
</dbReference>
<dbReference type="Pfam" id="PF13715">
    <property type="entry name" value="CarbopepD_reg_2"/>
    <property type="match status" value="1"/>
</dbReference>
<dbReference type="GO" id="GO:0009279">
    <property type="term" value="C:cell outer membrane"/>
    <property type="evidence" value="ECO:0007669"/>
    <property type="project" value="UniProtKB-SubCell"/>
</dbReference>
<evidence type="ECO:0000256" key="2">
    <source>
        <dbReference type="ARBA" id="ARBA00022448"/>
    </source>
</evidence>
<dbReference type="Pfam" id="PF07715">
    <property type="entry name" value="Plug"/>
    <property type="match status" value="1"/>
</dbReference>
<dbReference type="InterPro" id="IPR023997">
    <property type="entry name" value="TonB-dep_OMP_SusC/RagA_CS"/>
</dbReference>
<protein>
    <submittedName>
        <fullName evidence="10">SusC/RagA family TonB-linked outer membrane protein</fullName>
    </submittedName>
</protein>
<dbReference type="FunFam" id="2.60.40.1120:FF:000003">
    <property type="entry name" value="Outer membrane protein Omp121"/>
    <property type="match status" value="1"/>
</dbReference>
<comment type="subcellular location">
    <subcellularLocation>
        <location evidence="1 7">Cell outer membrane</location>
        <topology evidence="1 7">Multi-pass membrane protein</topology>
    </subcellularLocation>
</comment>
<evidence type="ECO:0000256" key="8">
    <source>
        <dbReference type="SAM" id="SignalP"/>
    </source>
</evidence>
<feature type="signal peptide" evidence="8">
    <location>
        <begin position="1"/>
        <end position="24"/>
    </location>
</feature>
<dbReference type="InterPro" id="IPR036942">
    <property type="entry name" value="Beta-barrel_TonB_sf"/>
</dbReference>
<evidence type="ECO:0000256" key="4">
    <source>
        <dbReference type="ARBA" id="ARBA00022692"/>
    </source>
</evidence>
<comment type="similarity">
    <text evidence="7">Belongs to the TonB-dependent receptor family.</text>
</comment>
<keyword evidence="8" id="KW-0732">Signal</keyword>
<dbReference type="InterPro" id="IPR008969">
    <property type="entry name" value="CarboxyPept-like_regulatory"/>
</dbReference>
<reference evidence="10" key="1">
    <citation type="journal article" date="2021" name="PeerJ">
        <title>Extensive microbial diversity within the chicken gut microbiome revealed by metagenomics and culture.</title>
        <authorList>
            <person name="Gilroy R."/>
            <person name="Ravi A."/>
            <person name="Getino M."/>
            <person name="Pursley I."/>
            <person name="Horton D.L."/>
            <person name="Alikhan N.F."/>
            <person name="Baker D."/>
            <person name="Gharbi K."/>
            <person name="Hall N."/>
            <person name="Watson M."/>
            <person name="Adriaenssens E.M."/>
            <person name="Foster-Nyarko E."/>
            <person name="Jarju S."/>
            <person name="Secka A."/>
            <person name="Antonio M."/>
            <person name="Oren A."/>
            <person name="Chaudhuri R.R."/>
            <person name="La Ragione R."/>
            <person name="Hildebrand F."/>
            <person name="Pallen M.J."/>
        </authorList>
    </citation>
    <scope>NUCLEOTIDE SEQUENCE</scope>
    <source>
        <strain evidence="10">ChiHjej9B8-1298</strain>
    </source>
</reference>
<evidence type="ECO:0000256" key="1">
    <source>
        <dbReference type="ARBA" id="ARBA00004571"/>
    </source>
</evidence>
<dbReference type="PROSITE" id="PS52016">
    <property type="entry name" value="TONB_DEPENDENT_REC_3"/>
    <property type="match status" value="1"/>
</dbReference>
<feature type="domain" description="TonB-dependent receptor plug" evidence="9">
    <location>
        <begin position="134"/>
        <end position="239"/>
    </location>
</feature>
<dbReference type="NCBIfam" id="TIGR04056">
    <property type="entry name" value="OMP_RagA_SusC"/>
    <property type="match status" value="1"/>
</dbReference>
<sequence length="684" mass="75814">MYKNYKSIAMVLFLGTLSVGTANATPAELKVDGTNVVQQAGNCTGVVKDANGEAIIGASVAIKGTTRGSITDIDGNFSILNVNAGDVLTISYIGYATQEVTWNGQPLTIVLKEDTEVLEEVVVLAYGVKQKRGKLTNSVSSVSDETLTKGSYGDPAQALVGAVAGLKVQQTSGFAGSTPSITLRGGTTYNGTGEPLVVVDGQIRTDGLSDLNSNDIESMEVMKDAGATAIYGARAANGVILVTTKQGKEGKAQVNFNMKVGAQYYNPGYEMMDAQGYIYWIRRAYQNSAWAPKGNLNSNGQGYGIGATELSESSVYNILRYTGSEYQQNLINNHGWSVMDDPISDEQIMFKGTDVTDYNIESPAMSQEYNLSFSGGNERAKYYAGLGYYDAEGFPISSFYKRYSFSFSGNYKITKWLEASSIFNYNRANWQNGPGVIGSDYSRYFGRALSMPPTVRFEDEEGNLLLGIDRTLNSNFQFENDRFDRDYQTDKFNMTQTLQANLYDGLTLRGTMAWSYSEYVGETFNKDYVTNQAGTAINRTRSSQAEFYRYFNQTYNLVLNYDKQFGDHTVGAMLGMEFWDKQYKRIYAAGQEGTAGDLADLGLTSTEAGKRSVDSEHNRERIMSYFGRFQYDYLGRYILAFTFREDGYSRLINNRWGFFPGVSAGWIFSEENFYAPLRDIVNYG</sequence>
<dbReference type="Gene3D" id="2.40.170.20">
    <property type="entry name" value="TonB-dependent receptor, beta-barrel domain"/>
    <property type="match status" value="1"/>
</dbReference>
<evidence type="ECO:0000256" key="6">
    <source>
        <dbReference type="ARBA" id="ARBA00023237"/>
    </source>
</evidence>
<keyword evidence="6 7" id="KW-0998">Cell outer membrane</keyword>
<dbReference type="InterPro" id="IPR012910">
    <property type="entry name" value="Plug_dom"/>
</dbReference>
<organism evidence="10 11">
    <name type="scientific">Candidatus Bacteroides merdigallinarum</name>
    <dbReference type="NCBI Taxonomy" id="2838473"/>
    <lineage>
        <taxon>Bacteria</taxon>
        <taxon>Pseudomonadati</taxon>
        <taxon>Bacteroidota</taxon>
        <taxon>Bacteroidia</taxon>
        <taxon>Bacteroidales</taxon>
        <taxon>Bacteroidaceae</taxon>
        <taxon>Bacteroides</taxon>
    </lineage>
</organism>
<dbReference type="EMBL" id="DXBX01000084">
    <property type="protein sequence ID" value="HIZ33942.1"/>
    <property type="molecule type" value="Genomic_DNA"/>
</dbReference>
<dbReference type="AlphaFoldDB" id="A0A9D2EAQ4"/>
<dbReference type="SUPFAM" id="SSF56935">
    <property type="entry name" value="Porins"/>
    <property type="match status" value="1"/>
</dbReference>
<proteinExistence type="inferred from homology"/>
<evidence type="ECO:0000313" key="10">
    <source>
        <dbReference type="EMBL" id="HIZ33942.1"/>
    </source>
</evidence>
<dbReference type="InterPro" id="IPR039426">
    <property type="entry name" value="TonB-dep_rcpt-like"/>
</dbReference>
<keyword evidence="5 7" id="KW-0472">Membrane</keyword>
<accession>A0A9D2EAQ4</accession>
<feature type="non-terminal residue" evidence="10">
    <location>
        <position position="684"/>
    </location>
</feature>
<dbReference type="SUPFAM" id="SSF49464">
    <property type="entry name" value="Carboxypeptidase regulatory domain-like"/>
    <property type="match status" value="1"/>
</dbReference>
<dbReference type="InterPro" id="IPR037066">
    <property type="entry name" value="Plug_dom_sf"/>
</dbReference>
<keyword evidence="3 7" id="KW-1134">Transmembrane beta strand</keyword>
<comment type="caution">
    <text evidence="10">The sequence shown here is derived from an EMBL/GenBank/DDBJ whole genome shotgun (WGS) entry which is preliminary data.</text>
</comment>
<dbReference type="InterPro" id="IPR023996">
    <property type="entry name" value="TonB-dep_OMP_SusC/RagA"/>
</dbReference>